<reference evidence="6 7" key="1">
    <citation type="journal article" date="2016" name="Environ. Microbiol.">
        <title>Effector profiles distinguish formae speciales of Fusarium oxysporum.</title>
        <authorList>
            <person name="van Dam P."/>
            <person name="Fokkens L."/>
            <person name="Schmidt S.M."/>
            <person name="Linmans J.H."/>
            <person name="Kistler H.C."/>
            <person name="Ma L.J."/>
            <person name="Rep M."/>
        </authorList>
    </citation>
    <scope>NUCLEOTIDE SEQUENCE [LARGE SCALE GENOMIC DNA]</scope>
    <source>
        <strain evidence="6 7">Forc016</strain>
    </source>
</reference>
<dbReference type="AlphaFoldDB" id="A0A2H3GRI1"/>
<dbReference type="GO" id="GO:0016020">
    <property type="term" value="C:membrane"/>
    <property type="evidence" value="ECO:0007669"/>
    <property type="project" value="UniProtKB-SubCell"/>
</dbReference>
<comment type="caution">
    <text evidence="6">The sequence shown here is derived from an EMBL/GenBank/DDBJ whole genome shotgun (WGS) entry which is preliminary data.</text>
</comment>
<evidence type="ECO:0000313" key="6">
    <source>
        <dbReference type="EMBL" id="PCD26762.1"/>
    </source>
</evidence>
<evidence type="ECO:0000256" key="3">
    <source>
        <dbReference type="ARBA" id="ARBA00022989"/>
    </source>
</evidence>
<reference evidence="6 7" key="2">
    <citation type="journal article" date="2017" name="Sci. Rep.">
        <title>A mobile pathogenicity chromosome in Fusarium oxysporum for infection of multiple cucurbit species.</title>
        <authorList>
            <person name="van Dam P."/>
            <person name="Fokkens L."/>
            <person name="Ayukawa Y."/>
            <person name="van der Gragt M."/>
            <person name="Ter Horst A."/>
            <person name="Brankovics B."/>
            <person name="Houterman P.M."/>
            <person name="Arie T."/>
            <person name="Rep M."/>
        </authorList>
    </citation>
    <scope>NUCLEOTIDE SEQUENCE [LARGE SCALE GENOMIC DNA]</scope>
    <source>
        <strain evidence="6 7">Forc016</strain>
    </source>
</reference>
<dbReference type="InterPro" id="IPR029058">
    <property type="entry name" value="AB_hydrolase_fold"/>
</dbReference>
<accession>A0A2H3GRI1</accession>
<protein>
    <recommendedName>
        <fullName evidence="8">DUF676 domain-containing protein</fullName>
    </recommendedName>
</protein>
<feature type="transmembrane region" description="Helical" evidence="5">
    <location>
        <begin position="491"/>
        <end position="514"/>
    </location>
</feature>
<feature type="transmembrane region" description="Helical" evidence="5">
    <location>
        <begin position="613"/>
        <end position="634"/>
    </location>
</feature>
<organism evidence="6 7">
    <name type="scientific">Fusarium oxysporum f. sp. radicis-cucumerinum</name>
    <dbReference type="NCBI Taxonomy" id="327505"/>
    <lineage>
        <taxon>Eukaryota</taxon>
        <taxon>Fungi</taxon>
        <taxon>Dikarya</taxon>
        <taxon>Ascomycota</taxon>
        <taxon>Pezizomycotina</taxon>
        <taxon>Sordariomycetes</taxon>
        <taxon>Hypocreomycetidae</taxon>
        <taxon>Hypocreales</taxon>
        <taxon>Nectriaceae</taxon>
        <taxon>Fusarium</taxon>
        <taxon>Fusarium oxysporum species complex</taxon>
    </lineage>
</organism>
<feature type="transmembrane region" description="Helical" evidence="5">
    <location>
        <begin position="649"/>
        <end position="668"/>
    </location>
</feature>
<evidence type="ECO:0000256" key="2">
    <source>
        <dbReference type="ARBA" id="ARBA00022692"/>
    </source>
</evidence>
<evidence type="ECO:0000256" key="4">
    <source>
        <dbReference type="ARBA" id="ARBA00023136"/>
    </source>
</evidence>
<evidence type="ECO:0008006" key="8">
    <source>
        <dbReference type="Google" id="ProtNLM"/>
    </source>
</evidence>
<dbReference type="EMBL" id="MABQ02000009">
    <property type="protein sequence ID" value="PCD26762.1"/>
    <property type="molecule type" value="Genomic_DNA"/>
</dbReference>
<sequence>MASYAESGEPSPTLLPQSFNGSGLVTDKRKLILIYIHGFCGTEESFGQFPSHVHSFLKQALGDTYVVYSKIYPQYETRNSMDIAVKNFSRWLQPHENSQTYVILVGHSLGGFLAARAAQLKESLSLDHQQRHSIIGTISLDCPFLGLNPGIIVPGIISLFRRKHTEIETKAQFLESDCSSSRLLPTIPSASLVDAGFNPPFFNDNQVWPNRLPSEPDLMQSVWNSGLQCWLQETIASFASHWAYGRCLRRPWTLRLRYHELRALEGYNESFPAYEKQIAQSGDLRRRQRIRFLNFFTSCTPRQYCWRSEISSWGNGATDKGRFFEQAGKDHRLGDLFRDSDIWSTEVESLGHYEQSATDLLCLQERQTNEAYRPLDHRLRPYQPTNLLHCFRALLSNLVEFFGCLLSLLQGAPESHTYSEEERLTDKGQVDRQVAVKPDEGRTFCILPPEADPMWVRISMEGTDEVGAHCSIFADNGSHYEKLVLHMGKEIVQWSVFILLGPAFYAASIYMALGRLIRFLEGQHHSVIRVGLLTKIFLMGDIFSFFGQGGGGGLLASASDKGSQDLGNTIIIVGLAIQVIFFGGFMVVTAIFHMRILRRPTSRSLSTGAPWQAFMAVLYFTSALIMVRSVFRMIEYAQGHTGSLISKEIYVYTLDALLMIIVAGIFTVRHPSAIFTYQTLSDPLGQDPGSFDNVPMVGRRPYVAKP</sequence>
<feature type="transmembrane region" description="Helical" evidence="5">
    <location>
        <begin position="526"/>
        <end position="546"/>
    </location>
</feature>
<dbReference type="SUPFAM" id="SSF53474">
    <property type="entry name" value="alpha/beta-Hydrolases"/>
    <property type="match status" value="1"/>
</dbReference>
<dbReference type="Pfam" id="PF04479">
    <property type="entry name" value="RTA1"/>
    <property type="match status" value="1"/>
</dbReference>
<keyword evidence="2 5" id="KW-0812">Transmembrane</keyword>
<evidence type="ECO:0000313" key="7">
    <source>
        <dbReference type="Proteomes" id="UP000219602"/>
    </source>
</evidence>
<dbReference type="Proteomes" id="UP000219602">
    <property type="component" value="Chromosome 11"/>
</dbReference>
<dbReference type="PANTHER" id="PTHR47842:SF3">
    <property type="entry name" value="DUF676 DOMAIN-CONTAINING PROTEIN"/>
    <property type="match status" value="1"/>
</dbReference>
<name>A0A2H3GRI1_FUSOX</name>
<evidence type="ECO:0000256" key="5">
    <source>
        <dbReference type="SAM" id="Phobius"/>
    </source>
</evidence>
<dbReference type="PANTHER" id="PTHR47842">
    <property type="entry name" value="EXPRESSED PROTEIN"/>
    <property type="match status" value="1"/>
</dbReference>
<evidence type="ECO:0000256" key="1">
    <source>
        <dbReference type="ARBA" id="ARBA00004141"/>
    </source>
</evidence>
<keyword evidence="3 5" id="KW-1133">Transmembrane helix</keyword>
<keyword evidence="4 5" id="KW-0472">Membrane</keyword>
<feature type="transmembrane region" description="Helical" evidence="5">
    <location>
        <begin position="566"/>
        <end position="592"/>
    </location>
</feature>
<dbReference type="Gene3D" id="3.40.50.1820">
    <property type="entry name" value="alpha/beta hydrolase"/>
    <property type="match status" value="1"/>
</dbReference>
<gene>
    <name evidence="6" type="ORF">AU210_013184</name>
</gene>
<dbReference type="Pfam" id="PF05728">
    <property type="entry name" value="UPF0227"/>
    <property type="match status" value="1"/>
</dbReference>
<proteinExistence type="predicted"/>
<comment type="subcellular location">
    <subcellularLocation>
        <location evidence="1">Membrane</location>
        <topology evidence="1">Multi-pass membrane protein</topology>
    </subcellularLocation>
</comment>
<dbReference type="STRING" id="327505.A0A2H3GRI1"/>
<dbReference type="InterPro" id="IPR008886">
    <property type="entry name" value="UPF0227/Esterase_YqiA"/>
</dbReference>
<dbReference type="InterPro" id="IPR007568">
    <property type="entry name" value="RTA1"/>
</dbReference>